<dbReference type="Proteomes" id="UP001320148">
    <property type="component" value="Chromosome"/>
</dbReference>
<protein>
    <submittedName>
        <fullName evidence="1">Uncharacterized protein</fullName>
    </submittedName>
</protein>
<keyword evidence="2" id="KW-1185">Reference proteome</keyword>
<dbReference type="EMBL" id="AP024488">
    <property type="protein sequence ID" value="BCS95232.1"/>
    <property type="molecule type" value="Genomic_DNA"/>
</dbReference>
<reference evidence="1 2" key="1">
    <citation type="submission" date="2021-02" db="EMBL/GenBank/DDBJ databases">
        <title>Complete genome of Desulfoluna sp. strain ASN36.</title>
        <authorList>
            <person name="Takahashi A."/>
            <person name="Kojima H."/>
            <person name="Fukui M."/>
        </authorList>
    </citation>
    <scope>NUCLEOTIDE SEQUENCE [LARGE SCALE GENOMIC DNA]</scope>
    <source>
        <strain evidence="1 2">ASN36</strain>
    </source>
</reference>
<name>A0ABN6EY26_9BACT</name>
<gene>
    <name evidence="1" type="ORF">DSLASN_08640</name>
</gene>
<accession>A0ABN6EY26</accession>
<proteinExistence type="predicted"/>
<organism evidence="1 2">
    <name type="scientific">Desulfoluna limicola</name>
    <dbReference type="NCBI Taxonomy" id="2810562"/>
    <lineage>
        <taxon>Bacteria</taxon>
        <taxon>Pseudomonadati</taxon>
        <taxon>Thermodesulfobacteriota</taxon>
        <taxon>Desulfobacteria</taxon>
        <taxon>Desulfobacterales</taxon>
        <taxon>Desulfolunaceae</taxon>
        <taxon>Desulfoluna</taxon>
    </lineage>
</organism>
<sequence length="74" mass="8347">MPSPFEVDFHRNNFGGQGLSIHEPGVVDLQWGGNLSYSVRYATVHECLDRHVKREGLKTSLTGGIDFQRLNPHQ</sequence>
<evidence type="ECO:0000313" key="2">
    <source>
        <dbReference type="Proteomes" id="UP001320148"/>
    </source>
</evidence>
<evidence type="ECO:0000313" key="1">
    <source>
        <dbReference type="EMBL" id="BCS95232.1"/>
    </source>
</evidence>